<keyword evidence="6 7" id="KW-0472">Membrane</keyword>
<feature type="transmembrane region" description="Helical" evidence="7">
    <location>
        <begin position="69"/>
        <end position="97"/>
    </location>
</feature>
<comment type="subcellular location">
    <subcellularLocation>
        <location evidence="1 7">Cell membrane</location>
        <topology evidence="1 7">Multi-pass membrane protein</topology>
    </subcellularLocation>
</comment>
<keyword evidence="4 7" id="KW-0812">Transmembrane</keyword>
<dbReference type="EMBL" id="JAHZIK010000041">
    <property type="protein sequence ID" value="MBW7453103.1"/>
    <property type="molecule type" value="Genomic_DNA"/>
</dbReference>
<sequence>MIKETFAEKIYSRLNVLLLLLLSLVMVFPLYYVLSVSFTDPREYLKGGIIWYPRGFTLENYRYLFSTPLFIRSIGVSTFLAVAGTVLGLIVTSALAYTLSRKRLLGRKTILMVILITILFHPGIIPNYLLIRDLNLMNSLWALILPALSSGWNVFLMKSFFDSIPASLEEAAVIDGCNDLQVWWRIILPLSLPALATFGLFFAVAHWNVFFNAVLYINDFRKWPLQLVLRQMLIDSNTSAGGGNVLQEGQIINPQSIKMAAVIIATVPIMMVYPFLQKHFTKGVMVGSVKE</sequence>
<feature type="transmembrane region" description="Helical" evidence="7">
    <location>
        <begin position="12"/>
        <end position="34"/>
    </location>
</feature>
<evidence type="ECO:0000313" key="10">
    <source>
        <dbReference type="Proteomes" id="UP001519887"/>
    </source>
</evidence>
<keyword evidence="3" id="KW-1003">Cell membrane</keyword>
<name>A0ABS7BWT0_9BACL</name>
<evidence type="ECO:0000256" key="4">
    <source>
        <dbReference type="ARBA" id="ARBA00022692"/>
    </source>
</evidence>
<comment type="caution">
    <text evidence="9">The sequence shown here is derived from an EMBL/GenBank/DDBJ whole genome shotgun (WGS) entry which is preliminary data.</text>
</comment>
<dbReference type="CDD" id="cd06261">
    <property type="entry name" value="TM_PBP2"/>
    <property type="match status" value="1"/>
</dbReference>
<feature type="domain" description="ABC transmembrane type-1" evidence="8">
    <location>
        <begin position="74"/>
        <end position="276"/>
    </location>
</feature>
<accession>A0ABS7BWT0</accession>
<dbReference type="RefSeq" id="WP_210039794.1">
    <property type="nucleotide sequence ID" value="NZ_JBHLVU010000008.1"/>
</dbReference>
<evidence type="ECO:0000313" key="9">
    <source>
        <dbReference type="EMBL" id="MBW7453103.1"/>
    </source>
</evidence>
<keyword evidence="10" id="KW-1185">Reference proteome</keyword>
<evidence type="ECO:0000259" key="8">
    <source>
        <dbReference type="PROSITE" id="PS50928"/>
    </source>
</evidence>
<dbReference type="PROSITE" id="PS50928">
    <property type="entry name" value="ABC_TM1"/>
    <property type="match status" value="1"/>
</dbReference>
<feature type="transmembrane region" description="Helical" evidence="7">
    <location>
        <begin position="109"/>
        <end position="129"/>
    </location>
</feature>
<feature type="transmembrane region" description="Helical" evidence="7">
    <location>
        <begin position="257"/>
        <end position="276"/>
    </location>
</feature>
<keyword evidence="5 7" id="KW-1133">Transmembrane helix</keyword>
<keyword evidence="2 7" id="KW-0813">Transport</keyword>
<dbReference type="Pfam" id="PF00528">
    <property type="entry name" value="BPD_transp_1"/>
    <property type="match status" value="1"/>
</dbReference>
<organism evidence="9 10">
    <name type="scientific">Paenibacillus sepulcri</name>
    <dbReference type="NCBI Taxonomy" id="359917"/>
    <lineage>
        <taxon>Bacteria</taxon>
        <taxon>Bacillati</taxon>
        <taxon>Bacillota</taxon>
        <taxon>Bacilli</taxon>
        <taxon>Bacillales</taxon>
        <taxon>Paenibacillaceae</taxon>
        <taxon>Paenibacillus</taxon>
    </lineage>
</organism>
<dbReference type="PANTHER" id="PTHR43744:SF9">
    <property type="entry name" value="POLYGALACTURONAN_RHAMNOGALACTURONAN TRANSPORT SYSTEM PERMEASE PROTEIN YTCP"/>
    <property type="match status" value="1"/>
</dbReference>
<evidence type="ECO:0000256" key="1">
    <source>
        <dbReference type="ARBA" id="ARBA00004651"/>
    </source>
</evidence>
<protein>
    <submittedName>
        <fullName evidence="9">Carbohydrate ABC transporter permease</fullName>
    </submittedName>
</protein>
<dbReference type="InterPro" id="IPR035906">
    <property type="entry name" value="MetI-like_sf"/>
</dbReference>
<evidence type="ECO:0000256" key="5">
    <source>
        <dbReference type="ARBA" id="ARBA00022989"/>
    </source>
</evidence>
<gene>
    <name evidence="9" type="ORF">K0U00_03495</name>
</gene>
<feature type="transmembrane region" description="Helical" evidence="7">
    <location>
        <begin position="182"/>
        <end position="205"/>
    </location>
</feature>
<dbReference type="Proteomes" id="UP001519887">
    <property type="component" value="Unassembled WGS sequence"/>
</dbReference>
<comment type="similarity">
    <text evidence="7">Belongs to the binding-protein-dependent transport system permease family.</text>
</comment>
<evidence type="ECO:0000256" key="6">
    <source>
        <dbReference type="ARBA" id="ARBA00023136"/>
    </source>
</evidence>
<dbReference type="SUPFAM" id="SSF161098">
    <property type="entry name" value="MetI-like"/>
    <property type="match status" value="1"/>
</dbReference>
<dbReference type="Gene3D" id="1.10.3720.10">
    <property type="entry name" value="MetI-like"/>
    <property type="match status" value="1"/>
</dbReference>
<evidence type="ECO:0000256" key="7">
    <source>
        <dbReference type="RuleBase" id="RU363032"/>
    </source>
</evidence>
<evidence type="ECO:0000256" key="2">
    <source>
        <dbReference type="ARBA" id="ARBA00022448"/>
    </source>
</evidence>
<reference evidence="9 10" key="1">
    <citation type="submission" date="2021-07" db="EMBL/GenBank/DDBJ databases">
        <title>Paenibacillus radiodurans sp. nov., isolated from the southeastern edge of Tengger Desert.</title>
        <authorList>
            <person name="Zhang G."/>
        </authorList>
    </citation>
    <scope>NUCLEOTIDE SEQUENCE [LARGE SCALE GENOMIC DNA]</scope>
    <source>
        <strain evidence="9 10">CCM 7311</strain>
    </source>
</reference>
<evidence type="ECO:0000256" key="3">
    <source>
        <dbReference type="ARBA" id="ARBA00022475"/>
    </source>
</evidence>
<dbReference type="InterPro" id="IPR000515">
    <property type="entry name" value="MetI-like"/>
</dbReference>
<dbReference type="PANTHER" id="PTHR43744">
    <property type="entry name" value="ABC TRANSPORTER PERMEASE PROTEIN MG189-RELATED-RELATED"/>
    <property type="match status" value="1"/>
</dbReference>
<proteinExistence type="inferred from homology"/>